<keyword evidence="2" id="KW-0805">Transcription regulation</keyword>
<gene>
    <name evidence="7" type="ORF">Nepgr_028040</name>
</gene>
<dbReference type="Proteomes" id="UP001279734">
    <property type="component" value="Unassembled WGS sequence"/>
</dbReference>
<dbReference type="InterPro" id="IPR036638">
    <property type="entry name" value="HLH_DNA-bd_sf"/>
</dbReference>
<feature type="compositionally biased region" description="Polar residues" evidence="5">
    <location>
        <begin position="265"/>
        <end position="284"/>
    </location>
</feature>
<keyword evidence="8" id="KW-1185">Reference proteome</keyword>
<dbReference type="InterPro" id="IPR024097">
    <property type="entry name" value="bHLH_ZIP_TF"/>
</dbReference>
<dbReference type="Pfam" id="PF00010">
    <property type="entry name" value="HLH"/>
    <property type="match status" value="1"/>
</dbReference>
<dbReference type="PROSITE" id="PS50888">
    <property type="entry name" value="BHLH"/>
    <property type="match status" value="1"/>
</dbReference>
<evidence type="ECO:0000256" key="2">
    <source>
        <dbReference type="ARBA" id="ARBA00023015"/>
    </source>
</evidence>
<reference evidence="7" key="1">
    <citation type="submission" date="2023-05" db="EMBL/GenBank/DDBJ databases">
        <title>Nepenthes gracilis genome sequencing.</title>
        <authorList>
            <person name="Fukushima K."/>
        </authorList>
    </citation>
    <scope>NUCLEOTIDE SEQUENCE</scope>
    <source>
        <strain evidence="7">SING2019-196</strain>
    </source>
</reference>
<organism evidence="7 8">
    <name type="scientific">Nepenthes gracilis</name>
    <name type="common">Slender pitcher plant</name>
    <dbReference type="NCBI Taxonomy" id="150966"/>
    <lineage>
        <taxon>Eukaryota</taxon>
        <taxon>Viridiplantae</taxon>
        <taxon>Streptophyta</taxon>
        <taxon>Embryophyta</taxon>
        <taxon>Tracheophyta</taxon>
        <taxon>Spermatophyta</taxon>
        <taxon>Magnoliopsida</taxon>
        <taxon>eudicotyledons</taxon>
        <taxon>Gunneridae</taxon>
        <taxon>Pentapetalae</taxon>
        <taxon>Caryophyllales</taxon>
        <taxon>Nepenthaceae</taxon>
        <taxon>Nepenthes</taxon>
    </lineage>
</organism>
<evidence type="ECO:0000313" key="8">
    <source>
        <dbReference type="Proteomes" id="UP001279734"/>
    </source>
</evidence>
<dbReference type="InterPro" id="IPR011598">
    <property type="entry name" value="bHLH_dom"/>
</dbReference>
<dbReference type="GO" id="GO:0003700">
    <property type="term" value="F:DNA-binding transcription factor activity"/>
    <property type="evidence" value="ECO:0007669"/>
    <property type="project" value="TreeGrafter"/>
</dbReference>
<accession>A0AAD3TB75</accession>
<protein>
    <recommendedName>
        <fullName evidence="6">BHLH domain-containing protein</fullName>
    </recommendedName>
</protein>
<keyword evidence="3" id="KW-0804">Transcription</keyword>
<dbReference type="GO" id="GO:0005634">
    <property type="term" value="C:nucleus"/>
    <property type="evidence" value="ECO:0007669"/>
    <property type="project" value="UniProtKB-SubCell"/>
</dbReference>
<dbReference type="GO" id="GO:0046983">
    <property type="term" value="F:protein dimerization activity"/>
    <property type="evidence" value="ECO:0007669"/>
    <property type="project" value="InterPro"/>
</dbReference>
<dbReference type="EMBL" id="BSYO01000030">
    <property type="protein sequence ID" value="GMH26197.1"/>
    <property type="molecule type" value="Genomic_DNA"/>
</dbReference>
<evidence type="ECO:0000256" key="3">
    <source>
        <dbReference type="ARBA" id="ARBA00023163"/>
    </source>
</evidence>
<proteinExistence type="predicted"/>
<dbReference type="PANTHER" id="PTHR12565:SF418">
    <property type="entry name" value="BHLH-TRANSCRIPTION FACTOR"/>
    <property type="match status" value="1"/>
</dbReference>
<feature type="region of interest" description="Disordered" evidence="5">
    <location>
        <begin position="222"/>
        <end position="313"/>
    </location>
</feature>
<evidence type="ECO:0000313" key="7">
    <source>
        <dbReference type="EMBL" id="GMH26197.1"/>
    </source>
</evidence>
<dbReference type="PANTHER" id="PTHR12565">
    <property type="entry name" value="STEROL REGULATORY ELEMENT-BINDING PROTEIN"/>
    <property type="match status" value="1"/>
</dbReference>
<dbReference type="SUPFAM" id="SSF47459">
    <property type="entry name" value="HLH, helix-loop-helix DNA-binding domain"/>
    <property type="match status" value="1"/>
</dbReference>
<feature type="region of interest" description="Disordered" evidence="5">
    <location>
        <begin position="425"/>
        <end position="444"/>
    </location>
</feature>
<evidence type="ECO:0000256" key="4">
    <source>
        <dbReference type="ARBA" id="ARBA00023242"/>
    </source>
</evidence>
<name>A0AAD3TB75_NEPGR</name>
<dbReference type="Gene3D" id="4.10.280.10">
    <property type="entry name" value="Helix-loop-helix DNA-binding domain"/>
    <property type="match status" value="1"/>
</dbReference>
<dbReference type="SMART" id="SM00353">
    <property type="entry name" value="HLH"/>
    <property type="match status" value="1"/>
</dbReference>
<evidence type="ECO:0000256" key="1">
    <source>
        <dbReference type="ARBA" id="ARBA00004123"/>
    </source>
</evidence>
<evidence type="ECO:0000256" key="5">
    <source>
        <dbReference type="SAM" id="MobiDB-lite"/>
    </source>
</evidence>
<comment type="subcellular location">
    <subcellularLocation>
        <location evidence="1">Nucleus</location>
    </subcellularLocation>
</comment>
<dbReference type="CDD" id="cd18919">
    <property type="entry name" value="bHLH_AtBPE_like"/>
    <property type="match status" value="1"/>
</dbReference>
<comment type="caution">
    <text evidence="7">The sequence shown here is derived from an EMBL/GenBank/DDBJ whole genome shotgun (WGS) entry which is preliminary data.</text>
</comment>
<dbReference type="AlphaFoldDB" id="A0AAD3TB75"/>
<dbReference type="FunFam" id="4.10.280.10:FF:000002">
    <property type="entry name" value="Basic helix-loop-helix transcription factor"/>
    <property type="match status" value="1"/>
</dbReference>
<sequence>MYASDYYKLELDKSSENSLMNSSSGLIPSQNPETICKGDLGAPSCSSGLLVHDQTIWQHPLISQLIALNEIHVHNVAGTSNPLVLSWDAASTVLKGGIFLSNEPEILLPSLSNFPDDASFINCAAQFSCFNIGNFGDMLSPFGIHQSVNSYHGGGTWMQDPQEVFSSGQPQKNEVNMVRTSLDVSLLADFGVTEGCLLKNEGKGEEAIDEAKQGFPLSGNEFAEAEFSGGDGGQEKPSLMCIDRDPSSAEGVGLKKRKRDGQVVEHQQTDIVQPKSSEATNTNDETQHKGNRNPTSIVGKITGKQSSEASNPPKEEYIHFRARRGHATNSHSLAERVRREKISERLKFLQDLVPGCSKVTGKAVMLDEIINYVQSLQRQVEFLSMKLATVDPRLEFHIEELLAKDPSLIPVFQPRASDAMRRTIPSQNTTSQLTPQSSEGLAAV</sequence>
<evidence type="ECO:0000259" key="6">
    <source>
        <dbReference type="PROSITE" id="PS50888"/>
    </source>
</evidence>
<keyword evidence="4" id="KW-0539">Nucleus</keyword>
<feature type="domain" description="BHLH" evidence="6">
    <location>
        <begin position="326"/>
        <end position="376"/>
    </location>
</feature>